<evidence type="ECO:0000256" key="2">
    <source>
        <dbReference type="ARBA" id="ARBA00007598"/>
    </source>
</evidence>
<sequence length="486" mass="52957">MAAVSLRVGDLVWGKLGRYPPWPGKIVHPPKDLKKPRGKKCFFVKFFGTEDHAWIKVDQLKSYHLYKEEMIKSTKGKRFQQAVDAVEEFIKSKVSAFASSEDKSRHFSSDSKRQNFSPAEISEHSARKRGRPPKEEKDAYPEPSTVKRLVTGPVAGYKWKPGSCSAIIQKLKTTAEEETESTSIQAADSTATNGSVIPTDKRIGFLGLGLMGSGIVANLLKMGHTVTVWNRTGEKCDPFLQEGARLGRTPAEVVSMCDITLSCISDPKGAKDLVLGPSGVLQGIRPGKCYVDMSTVDPETSTEISQVITSRGGRFLEAPVSGNRQLSENGMLVILAAGDKALFDECSSCFQAMGKKSFYLGEVGNASKMMLIVNMILGSFMASVAEGFTLAKKASQSQEVLLYVLSQGPLASSFLDQKCQSILQGNFKPDFLLKHIQKDLRLAIAMGDSVNHSTPMAAAANEMFKKAKALDQSENDMSAVYLACNQ</sequence>
<gene>
    <name evidence="10" type="ORF">chiPu_0016200</name>
</gene>
<dbReference type="InterPro" id="IPR000313">
    <property type="entry name" value="PWWP_dom"/>
</dbReference>
<dbReference type="InterPro" id="IPR035501">
    <property type="entry name" value="GLYR1_PWWP"/>
</dbReference>
<dbReference type="FunFam" id="3.40.50.720:FF:000058">
    <property type="entry name" value="Putative oxidoreductase GLYR1 homolog"/>
    <property type="match status" value="1"/>
</dbReference>
<dbReference type="Gene3D" id="3.40.50.720">
    <property type="entry name" value="NAD(P)-binding Rossmann-like Domain"/>
    <property type="match status" value="1"/>
</dbReference>
<comment type="caution">
    <text evidence="10">The sequence shown here is derived from an EMBL/GenBank/DDBJ whole genome shotgun (WGS) entry which is preliminary data.</text>
</comment>
<proteinExistence type="inferred from homology"/>
<dbReference type="PANTHER" id="PTHR43580:SF2">
    <property type="entry name" value="CYTOKINE-LIKE NUCLEAR FACTOR N-PAC"/>
    <property type="match status" value="1"/>
</dbReference>
<dbReference type="SMART" id="SM00293">
    <property type="entry name" value="PWWP"/>
    <property type="match status" value="1"/>
</dbReference>
<dbReference type="CDD" id="cd05836">
    <property type="entry name" value="PWWP_GLYR1"/>
    <property type="match status" value="1"/>
</dbReference>
<dbReference type="GO" id="GO:0051287">
    <property type="term" value="F:NAD binding"/>
    <property type="evidence" value="ECO:0007669"/>
    <property type="project" value="InterPro"/>
</dbReference>
<dbReference type="AlphaFoldDB" id="A0A401T520"/>
<dbReference type="GO" id="GO:0000785">
    <property type="term" value="C:chromatin"/>
    <property type="evidence" value="ECO:0007669"/>
    <property type="project" value="TreeGrafter"/>
</dbReference>
<dbReference type="GO" id="GO:0031491">
    <property type="term" value="F:nucleosome binding"/>
    <property type="evidence" value="ECO:0007669"/>
    <property type="project" value="TreeGrafter"/>
</dbReference>
<evidence type="ECO:0000313" key="11">
    <source>
        <dbReference type="Proteomes" id="UP000287033"/>
    </source>
</evidence>
<dbReference type="Gene3D" id="2.30.30.140">
    <property type="match status" value="1"/>
</dbReference>
<dbReference type="InterPro" id="IPR029154">
    <property type="entry name" value="HIBADH-like_NADP-bd"/>
</dbReference>
<evidence type="ECO:0000256" key="8">
    <source>
        <dbReference type="SAM" id="MobiDB-lite"/>
    </source>
</evidence>
<dbReference type="SUPFAM" id="SSF48179">
    <property type="entry name" value="6-phosphogluconate dehydrogenase C-terminal domain-like"/>
    <property type="match status" value="1"/>
</dbReference>
<dbReference type="PROSITE" id="PS50812">
    <property type="entry name" value="PWWP"/>
    <property type="match status" value="1"/>
</dbReference>
<evidence type="ECO:0000256" key="7">
    <source>
        <dbReference type="ARBA" id="ARBA00034145"/>
    </source>
</evidence>
<dbReference type="SUPFAM" id="SSF51735">
    <property type="entry name" value="NAD(P)-binding Rossmann-fold domains"/>
    <property type="match status" value="1"/>
</dbReference>
<feature type="compositionally biased region" description="Basic and acidic residues" evidence="8">
    <location>
        <begin position="102"/>
        <end position="113"/>
    </location>
</feature>
<dbReference type="FunFam" id="1.10.1040.10:FF:000011">
    <property type="entry name" value="putative oxidoreductase GLYR1 isoform X1"/>
    <property type="match status" value="1"/>
</dbReference>
<protein>
    <recommendedName>
        <fullName evidence="6">Cytokine-like nuclear factor N-PAC</fullName>
    </recommendedName>
    <alternativeName>
        <fullName evidence="4">Glyoxylate reductase 1 homolog</fullName>
    </alternativeName>
    <alternativeName>
        <fullName evidence="5">Nuclear protein NP60</fullName>
    </alternativeName>
    <alternativeName>
        <fullName evidence="7">Putative oxidoreductase GLYR1</fullName>
    </alternativeName>
</protein>
<dbReference type="Proteomes" id="UP000287033">
    <property type="component" value="Unassembled WGS sequence"/>
</dbReference>
<dbReference type="Pfam" id="PF03446">
    <property type="entry name" value="NAD_binding_2"/>
    <property type="match status" value="1"/>
</dbReference>
<dbReference type="Pfam" id="PF14833">
    <property type="entry name" value="NAD_binding_11"/>
    <property type="match status" value="1"/>
</dbReference>
<reference evidence="10 11" key="1">
    <citation type="journal article" date="2018" name="Nat. Ecol. Evol.">
        <title>Shark genomes provide insights into elasmobranch evolution and the origin of vertebrates.</title>
        <authorList>
            <person name="Hara Y"/>
            <person name="Yamaguchi K"/>
            <person name="Onimaru K"/>
            <person name="Kadota M"/>
            <person name="Koyanagi M"/>
            <person name="Keeley SD"/>
            <person name="Tatsumi K"/>
            <person name="Tanaka K"/>
            <person name="Motone F"/>
            <person name="Kageyama Y"/>
            <person name="Nozu R"/>
            <person name="Adachi N"/>
            <person name="Nishimura O"/>
            <person name="Nakagawa R"/>
            <person name="Tanegashima C"/>
            <person name="Kiyatake I"/>
            <person name="Matsumoto R"/>
            <person name="Murakumo K"/>
            <person name="Nishida K"/>
            <person name="Terakita A"/>
            <person name="Kuratani S"/>
            <person name="Sato K"/>
            <person name="Hyodo S Kuraku.S."/>
        </authorList>
    </citation>
    <scope>NUCLEOTIDE SEQUENCE [LARGE SCALE GENOMIC DNA]</scope>
</reference>
<dbReference type="STRING" id="137246.A0A401T520"/>
<evidence type="ECO:0000313" key="10">
    <source>
        <dbReference type="EMBL" id="GCC37694.1"/>
    </source>
</evidence>
<dbReference type="InterPro" id="IPR013328">
    <property type="entry name" value="6PGD_dom2"/>
</dbReference>
<evidence type="ECO:0000256" key="4">
    <source>
        <dbReference type="ARBA" id="ARBA00030287"/>
    </source>
</evidence>
<dbReference type="InterPro" id="IPR051265">
    <property type="entry name" value="HIBADH-related_NP60_sf"/>
</dbReference>
<accession>A0A401T520</accession>
<dbReference type="InterPro" id="IPR006115">
    <property type="entry name" value="6PGDH_NADP-bd"/>
</dbReference>
<evidence type="ECO:0000256" key="1">
    <source>
        <dbReference type="ARBA" id="ARBA00004286"/>
    </source>
</evidence>
<feature type="region of interest" description="Disordered" evidence="8">
    <location>
        <begin position="102"/>
        <end position="144"/>
    </location>
</feature>
<dbReference type="SUPFAM" id="SSF63748">
    <property type="entry name" value="Tudor/PWWP/MBT"/>
    <property type="match status" value="1"/>
</dbReference>
<dbReference type="Pfam" id="PF00855">
    <property type="entry name" value="PWWP"/>
    <property type="match status" value="1"/>
</dbReference>
<dbReference type="GO" id="GO:0050661">
    <property type="term" value="F:NADP binding"/>
    <property type="evidence" value="ECO:0007669"/>
    <property type="project" value="InterPro"/>
</dbReference>
<dbReference type="OrthoDB" id="21615at2759"/>
<dbReference type="GO" id="GO:0140673">
    <property type="term" value="P:transcription elongation-coupled chromatin remodeling"/>
    <property type="evidence" value="ECO:0007669"/>
    <property type="project" value="TreeGrafter"/>
</dbReference>
<comment type="subcellular location">
    <subcellularLocation>
        <location evidence="1">Chromosome</location>
    </subcellularLocation>
</comment>
<dbReference type="OMA" id="QMISGIT"/>
<dbReference type="EMBL" id="BEZZ01001042">
    <property type="protein sequence ID" value="GCC37694.1"/>
    <property type="molecule type" value="Genomic_DNA"/>
</dbReference>
<comment type="similarity">
    <text evidence="2">Belongs to the HIBADH-related family. NP60 subfamily.</text>
</comment>
<dbReference type="PANTHER" id="PTHR43580">
    <property type="entry name" value="OXIDOREDUCTASE GLYR1-RELATED"/>
    <property type="match status" value="1"/>
</dbReference>
<organism evidence="10 11">
    <name type="scientific">Chiloscyllium punctatum</name>
    <name type="common">Brownbanded bambooshark</name>
    <name type="synonym">Hemiscyllium punctatum</name>
    <dbReference type="NCBI Taxonomy" id="137246"/>
    <lineage>
        <taxon>Eukaryota</taxon>
        <taxon>Metazoa</taxon>
        <taxon>Chordata</taxon>
        <taxon>Craniata</taxon>
        <taxon>Vertebrata</taxon>
        <taxon>Chondrichthyes</taxon>
        <taxon>Elasmobranchii</taxon>
        <taxon>Galeomorphii</taxon>
        <taxon>Galeoidea</taxon>
        <taxon>Orectolobiformes</taxon>
        <taxon>Hemiscylliidae</taxon>
        <taxon>Chiloscyllium</taxon>
    </lineage>
</organism>
<dbReference type="GO" id="GO:0003677">
    <property type="term" value="F:DNA binding"/>
    <property type="evidence" value="ECO:0007669"/>
    <property type="project" value="TreeGrafter"/>
</dbReference>
<dbReference type="InterPro" id="IPR036291">
    <property type="entry name" value="NAD(P)-bd_dom_sf"/>
</dbReference>
<name>A0A401T520_CHIPU</name>
<feature type="domain" description="PWWP" evidence="9">
    <location>
        <begin position="8"/>
        <end position="60"/>
    </location>
</feature>
<evidence type="ECO:0000256" key="3">
    <source>
        <dbReference type="ARBA" id="ARBA00022454"/>
    </source>
</evidence>
<keyword evidence="3" id="KW-0158">Chromosome</keyword>
<keyword evidence="11" id="KW-1185">Reference proteome</keyword>
<evidence type="ECO:0000256" key="5">
    <source>
        <dbReference type="ARBA" id="ARBA00032038"/>
    </source>
</evidence>
<dbReference type="Gene3D" id="1.10.1040.10">
    <property type="entry name" value="N-(1-d-carboxylethyl)-l-norvaline Dehydrogenase, domain 2"/>
    <property type="match status" value="1"/>
</dbReference>
<dbReference type="InterPro" id="IPR008927">
    <property type="entry name" value="6-PGluconate_DH-like_C_sf"/>
</dbReference>
<evidence type="ECO:0000259" key="9">
    <source>
        <dbReference type="PROSITE" id="PS50812"/>
    </source>
</evidence>
<evidence type="ECO:0000256" key="6">
    <source>
        <dbReference type="ARBA" id="ARBA00034140"/>
    </source>
</evidence>